<evidence type="ECO:0000256" key="1">
    <source>
        <dbReference type="ARBA" id="ARBA00000012"/>
    </source>
</evidence>
<evidence type="ECO:0000313" key="14">
    <source>
        <dbReference type="Proteomes" id="UP000050911"/>
    </source>
</evidence>
<evidence type="ECO:0000256" key="2">
    <source>
        <dbReference type="ARBA" id="ARBA00001946"/>
    </source>
</evidence>
<dbReference type="GO" id="GO:0005829">
    <property type="term" value="C:cytosol"/>
    <property type="evidence" value="ECO:0007669"/>
    <property type="project" value="TreeGrafter"/>
</dbReference>
<comment type="caution">
    <text evidence="13">The sequence shown here is derived from an EMBL/GenBank/DDBJ whole genome shotgun (WGS) entry which is preliminary data.</text>
</comment>
<keyword evidence="14" id="KW-1185">Reference proteome</keyword>
<dbReference type="EMBL" id="AZCX01000015">
    <property type="protein sequence ID" value="KRK46882.1"/>
    <property type="molecule type" value="Genomic_DNA"/>
</dbReference>
<sequence>MQITDVTTTIGEQSGLQSAFRQLMSQQQLLALCFLDVSTTEADRLHLRLAQLDAIFVTQTPLTVLLPSPAISQLRDHFSDWFQDADGATDLAAILARHQLIWQVGSRRLDLTNHGLIYAIMNITPDSFYDGGRYTTEDAVLSHVDAMLAAGADVIEVNGQSTRPGYEEVSPEVEIQRTIPYIKAIKQRFGDVLVAIDTYKPAVMAAALDADVDIMNDINSFDDDPIKLTMMGQSTVGVLTMLNMRQHNFSRLTAEMRQFFKDNLQKLKAAGVDERRIALDPGIGFSNVADSQLDYPMMRNMAWFNDFNRPLMIAISNKGYLAKLLDLKKTERLPMTLVNEALMMKQGGRILRVHDVLETKQLVTLFDRIQAGYWTPEEN</sequence>
<dbReference type="PROSITE" id="PS00792">
    <property type="entry name" value="DHPS_1"/>
    <property type="match status" value="1"/>
</dbReference>
<comment type="cofactor">
    <cofactor evidence="2">
        <name>Mg(2+)</name>
        <dbReference type="ChEBI" id="CHEBI:18420"/>
    </cofactor>
</comment>
<dbReference type="RefSeq" id="WP_056943184.1">
    <property type="nucleotide sequence ID" value="NZ_AZCX01000015.1"/>
</dbReference>
<keyword evidence="7" id="KW-0808">Transferase</keyword>
<evidence type="ECO:0000256" key="10">
    <source>
        <dbReference type="ARBA" id="ARBA00022909"/>
    </source>
</evidence>
<comment type="pathway">
    <text evidence="3">Cofactor biosynthesis; tetrahydrofolate biosynthesis; 7,8-dihydrofolate from 2-amino-4-hydroxy-6-hydroxymethyl-7,8-dihydropteridine diphosphate and 4-aminobenzoate: step 1/2.</text>
</comment>
<keyword evidence="9" id="KW-0460">Magnesium</keyword>
<name>A0A0R1HU09_9LACO</name>
<evidence type="ECO:0000256" key="7">
    <source>
        <dbReference type="ARBA" id="ARBA00022679"/>
    </source>
</evidence>
<dbReference type="GO" id="GO:0046656">
    <property type="term" value="P:folic acid biosynthetic process"/>
    <property type="evidence" value="ECO:0007669"/>
    <property type="project" value="UniProtKB-KW"/>
</dbReference>
<dbReference type="PROSITE" id="PS50972">
    <property type="entry name" value="PTERIN_BINDING"/>
    <property type="match status" value="1"/>
</dbReference>
<keyword evidence="8" id="KW-0479">Metal-binding</keyword>
<evidence type="ECO:0000256" key="11">
    <source>
        <dbReference type="ARBA" id="ARBA00030193"/>
    </source>
</evidence>
<dbReference type="STRING" id="1302272.FC96_GL000875"/>
<dbReference type="InterPro" id="IPR006390">
    <property type="entry name" value="DHP_synth_dom"/>
</dbReference>
<comment type="similarity">
    <text evidence="4">Belongs to the DHPS family.</text>
</comment>
<dbReference type="InterPro" id="IPR011005">
    <property type="entry name" value="Dihydropteroate_synth-like_sf"/>
</dbReference>
<dbReference type="InterPro" id="IPR000489">
    <property type="entry name" value="Pterin-binding_dom"/>
</dbReference>
<dbReference type="OrthoDB" id="9811744at2"/>
<reference evidence="13 14" key="1">
    <citation type="journal article" date="2015" name="Genome Announc.">
        <title>Expanding the biotechnology potential of lactobacilli through comparative genomics of 213 strains and associated genera.</title>
        <authorList>
            <person name="Sun Z."/>
            <person name="Harris H.M."/>
            <person name="McCann A."/>
            <person name="Guo C."/>
            <person name="Argimon S."/>
            <person name="Zhang W."/>
            <person name="Yang X."/>
            <person name="Jeffery I.B."/>
            <person name="Cooney J.C."/>
            <person name="Kagawa T.F."/>
            <person name="Liu W."/>
            <person name="Song Y."/>
            <person name="Salvetti E."/>
            <person name="Wrobel A."/>
            <person name="Rasinkangas P."/>
            <person name="Parkhill J."/>
            <person name="Rea M.C."/>
            <person name="O'Sullivan O."/>
            <person name="Ritari J."/>
            <person name="Douillard F.P."/>
            <person name="Paul Ross R."/>
            <person name="Yang R."/>
            <person name="Briner A.E."/>
            <person name="Felis G.E."/>
            <person name="de Vos W.M."/>
            <person name="Barrangou R."/>
            <person name="Klaenhammer T.R."/>
            <person name="Caufield P.W."/>
            <person name="Cui Y."/>
            <person name="Zhang H."/>
            <person name="O'Toole P.W."/>
        </authorList>
    </citation>
    <scope>NUCLEOTIDE SEQUENCE [LARGE SCALE GENOMIC DNA]</scope>
    <source>
        <strain evidence="13 14">JCM 15530</strain>
    </source>
</reference>
<dbReference type="NCBIfam" id="TIGR01496">
    <property type="entry name" value="DHPS"/>
    <property type="match status" value="1"/>
</dbReference>
<gene>
    <name evidence="13" type="ORF">FC96_GL000875</name>
</gene>
<evidence type="ECO:0000256" key="3">
    <source>
        <dbReference type="ARBA" id="ARBA00004763"/>
    </source>
</evidence>
<dbReference type="Proteomes" id="UP000050911">
    <property type="component" value="Unassembled WGS sequence"/>
</dbReference>
<evidence type="ECO:0000256" key="8">
    <source>
        <dbReference type="ARBA" id="ARBA00022723"/>
    </source>
</evidence>
<dbReference type="PANTHER" id="PTHR20941">
    <property type="entry name" value="FOLATE SYNTHESIS PROTEINS"/>
    <property type="match status" value="1"/>
</dbReference>
<keyword evidence="10" id="KW-0289">Folate biosynthesis</keyword>
<dbReference type="SUPFAM" id="SSF51717">
    <property type="entry name" value="Dihydropteroate synthetase-like"/>
    <property type="match status" value="1"/>
</dbReference>
<dbReference type="Pfam" id="PF00809">
    <property type="entry name" value="Pterin_bind"/>
    <property type="match status" value="1"/>
</dbReference>
<evidence type="ECO:0000256" key="5">
    <source>
        <dbReference type="ARBA" id="ARBA00012458"/>
    </source>
</evidence>
<proteinExistence type="inferred from homology"/>
<dbReference type="Gene3D" id="3.20.20.20">
    <property type="entry name" value="Dihydropteroate synthase-like"/>
    <property type="match status" value="1"/>
</dbReference>
<feature type="domain" description="Pterin-binding" evidence="12">
    <location>
        <begin position="115"/>
        <end position="364"/>
    </location>
</feature>
<comment type="catalytic activity">
    <reaction evidence="1">
        <text>(7,8-dihydropterin-6-yl)methyl diphosphate + 4-aminobenzoate = 7,8-dihydropteroate + diphosphate</text>
        <dbReference type="Rhea" id="RHEA:19949"/>
        <dbReference type="ChEBI" id="CHEBI:17836"/>
        <dbReference type="ChEBI" id="CHEBI:17839"/>
        <dbReference type="ChEBI" id="CHEBI:33019"/>
        <dbReference type="ChEBI" id="CHEBI:72950"/>
        <dbReference type="EC" id="2.5.1.15"/>
    </reaction>
</comment>
<protein>
    <recommendedName>
        <fullName evidence="6">Dihydropteroate synthase</fullName>
        <ecNumber evidence="5">2.5.1.15</ecNumber>
    </recommendedName>
    <alternativeName>
        <fullName evidence="11">Dihydropteroate pyrophosphorylase</fullName>
    </alternativeName>
</protein>
<evidence type="ECO:0000259" key="12">
    <source>
        <dbReference type="PROSITE" id="PS50972"/>
    </source>
</evidence>
<dbReference type="GO" id="GO:0004156">
    <property type="term" value="F:dihydropteroate synthase activity"/>
    <property type="evidence" value="ECO:0007669"/>
    <property type="project" value="UniProtKB-EC"/>
</dbReference>
<dbReference type="UniPathway" id="UPA00077">
    <property type="reaction ID" value="UER00156"/>
</dbReference>
<dbReference type="GO" id="GO:0046872">
    <property type="term" value="F:metal ion binding"/>
    <property type="evidence" value="ECO:0007669"/>
    <property type="project" value="UniProtKB-KW"/>
</dbReference>
<dbReference type="EC" id="2.5.1.15" evidence="5"/>
<evidence type="ECO:0000256" key="4">
    <source>
        <dbReference type="ARBA" id="ARBA00009503"/>
    </source>
</evidence>
<dbReference type="PATRIC" id="fig|1302272.5.peg.874"/>
<dbReference type="InterPro" id="IPR045031">
    <property type="entry name" value="DHP_synth-like"/>
</dbReference>
<evidence type="ECO:0000256" key="6">
    <source>
        <dbReference type="ARBA" id="ARBA00016919"/>
    </source>
</evidence>
<dbReference type="AlphaFoldDB" id="A0A0R1HU09"/>
<organism evidence="13 14">
    <name type="scientific">Secundilactobacillus kimchicus JCM 15530</name>
    <dbReference type="NCBI Taxonomy" id="1302272"/>
    <lineage>
        <taxon>Bacteria</taxon>
        <taxon>Bacillati</taxon>
        <taxon>Bacillota</taxon>
        <taxon>Bacilli</taxon>
        <taxon>Lactobacillales</taxon>
        <taxon>Lactobacillaceae</taxon>
        <taxon>Secundilactobacillus</taxon>
    </lineage>
</organism>
<dbReference type="PANTHER" id="PTHR20941:SF1">
    <property type="entry name" value="FOLIC ACID SYNTHESIS PROTEIN FOL1"/>
    <property type="match status" value="1"/>
</dbReference>
<evidence type="ECO:0000313" key="13">
    <source>
        <dbReference type="EMBL" id="KRK46882.1"/>
    </source>
</evidence>
<accession>A0A0R1HU09</accession>
<evidence type="ECO:0000256" key="9">
    <source>
        <dbReference type="ARBA" id="ARBA00022842"/>
    </source>
</evidence>
<dbReference type="GO" id="GO:0046654">
    <property type="term" value="P:tetrahydrofolate biosynthetic process"/>
    <property type="evidence" value="ECO:0007669"/>
    <property type="project" value="UniProtKB-UniPathway"/>
</dbReference>